<comment type="caution">
    <text evidence="3">The sequence shown here is derived from an EMBL/GenBank/DDBJ whole genome shotgun (WGS) entry which is preliminary data.</text>
</comment>
<sequence length="135" mass="15345">MKNGNKGNGKLDQKNQASNKVDWTDSEECYESSGSGGLNKKVFSNDDQNIKINSVPIASKWAMKYLENITSSEEDEKQENEQKLLLCNQNDKIAKRQLMVGFPFGIKILTTLVGIIQIMCLTFILIKLRRVLFRN</sequence>
<feature type="transmembrane region" description="Helical" evidence="2">
    <location>
        <begin position="104"/>
        <end position="126"/>
    </location>
</feature>
<keyword evidence="2" id="KW-0812">Transmembrane</keyword>
<reference evidence="3 4" key="1">
    <citation type="submission" date="2020-08" db="EMBL/GenBank/DDBJ databases">
        <authorList>
            <person name="Koutsovoulos G."/>
            <person name="Danchin GJ E."/>
        </authorList>
    </citation>
    <scope>NUCLEOTIDE SEQUENCE [LARGE SCALE GENOMIC DNA]</scope>
</reference>
<dbReference type="AlphaFoldDB" id="A0A6V7VFN4"/>
<dbReference type="EMBL" id="CAJEWN010000223">
    <property type="protein sequence ID" value="CAD2173769.1"/>
    <property type="molecule type" value="Genomic_DNA"/>
</dbReference>
<proteinExistence type="predicted"/>
<name>A0A6V7VFN4_MELEN</name>
<dbReference type="Proteomes" id="UP000580250">
    <property type="component" value="Unassembled WGS sequence"/>
</dbReference>
<accession>A0A6V7VFN4</accession>
<evidence type="ECO:0000313" key="4">
    <source>
        <dbReference type="Proteomes" id="UP000580250"/>
    </source>
</evidence>
<gene>
    <name evidence="3" type="ORF">MENT_LOCUS25394</name>
</gene>
<keyword evidence="2" id="KW-0472">Membrane</keyword>
<protein>
    <submittedName>
        <fullName evidence="3">Uncharacterized protein</fullName>
    </submittedName>
</protein>
<organism evidence="3 4">
    <name type="scientific">Meloidogyne enterolobii</name>
    <name type="common">Root-knot nematode worm</name>
    <name type="synonym">Meloidogyne mayaguensis</name>
    <dbReference type="NCBI Taxonomy" id="390850"/>
    <lineage>
        <taxon>Eukaryota</taxon>
        <taxon>Metazoa</taxon>
        <taxon>Ecdysozoa</taxon>
        <taxon>Nematoda</taxon>
        <taxon>Chromadorea</taxon>
        <taxon>Rhabditida</taxon>
        <taxon>Tylenchina</taxon>
        <taxon>Tylenchomorpha</taxon>
        <taxon>Tylenchoidea</taxon>
        <taxon>Meloidogynidae</taxon>
        <taxon>Meloidogyninae</taxon>
        <taxon>Meloidogyne</taxon>
    </lineage>
</organism>
<feature type="region of interest" description="Disordered" evidence="1">
    <location>
        <begin position="1"/>
        <end position="43"/>
    </location>
</feature>
<keyword evidence="2" id="KW-1133">Transmembrane helix</keyword>
<evidence type="ECO:0000256" key="1">
    <source>
        <dbReference type="SAM" id="MobiDB-lite"/>
    </source>
</evidence>
<evidence type="ECO:0000256" key="2">
    <source>
        <dbReference type="SAM" id="Phobius"/>
    </source>
</evidence>
<evidence type="ECO:0000313" key="3">
    <source>
        <dbReference type="EMBL" id="CAD2173769.1"/>
    </source>
</evidence>